<name>A0AAD7XCL0_9APHY</name>
<proteinExistence type="predicted"/>
<evidence type="ECO:0000313" key="2">
    <source>
        <dbReference type="Proteomes" id="UP001215151"/>
    </source>
</evidence>
<keyword evidence="2" id="KW-1185">Reference proteome</keyword>
<evidence type="ECO:0000313" key="1">
    <source>
        <dbReference type="EMBL" id="KAJ8475480.1"/>
    </source>
</evidence>
<dbReference type="EMBL" id="JAPEVG010000158">
    <property type="protein sequence ID" value="KAJ8475480.1"/>
    <property type="molecule type" value="Genomic_DNA"/>
</dbReference>
<organism evidence="1 2">
    <name type="scientific">Trametes cubensis</name>
    <dbReference type="NCBI Taxonomy" id="1111947"/>
    <lineage>
        <taxon>Eukaryota</taxon>
        <taxon>Fungi</taxon>
        <taxon>Dikarya</taxon>
        <taxon>Basidiomycota</taxon>
        <taxon>Agaricomycotina</taxon>
        <taxon>Agaricomycetes</taxon>
        <taxon>Polyporales</taxon>
        <taxon>Polyporaceae</taxon>
        <taxon>Trametes</taxon>
    </lineage>
</organism>
<sequence length="202" mass="21690">MPGTGQVSAPVVPTRSLPAPFWVFIWTLSQFLQPSFPPFSSTLLALPVCPPSPAVFPNLVQSRPSEDEDDELDPEDVPAFVGCLEGLAGPNCEDNWEDVNEGELLANTEAKPDEGPRSPFPAMPPGCLDAAELSSSGDHELAPTNAITLNVIALTSMNNDNHFLAAPHIPEPVWSIFSISHPVIVLAMLLTAWLHLAAHLPF</sequence>
<dbReference type="AlphaFoldDB" id="A0AAD7XCL0"/>
<protein>
    <submittedName>
        <fullName evidence="1">Uncharacterized protein</fullName>
    </submittedName>
</protein>
<accession>A0AAD7XCL0</accession>
<reference evidence="1" key="1">
    <citation type="submission" date="2022-11" db="EMBL/GenBank/DDBJ databases">
        <title>Genome Sequence of Cubamyces cubensis.</title>
        <authorList>
            <person name="Buettner E."/>
        </authorList>
    </citation>
    <scope>NUCLEOTIDE SEQUENCE</scope>
    <source>
        <strain evidence="1">MPL-01</strain>
    </source>
</reference>
<gene>
    <name evidence="1" type="ORF">ONZ51_g6537</name>
</gene>
<dbReference type="Proteomes" id="UP001215151">
    <property type="component" value="Unassembled WGS sequence"/>
</dbReference>
<comment type="caution">
    <text evidence="1">The sequence shown here is derived from an EMBL/GenBank/DDBJ whole genome shotgun (WGS) entry which is preliminary data.</text>
</comment>